<gene>
    <name evidence="1" type="ORF">MARGE09_P3563</name>
</gene>
<dbReference type="RefSeq" id="WP_236984580.1">
    <property type="nucleotide sequence ID" value="NZ_AP023086.1"/>
</dbReference>
<name>A0AAN2BLS7_9GAMM</name>
<evidence type="ECO:0000313" key="1">
    <source>
        <dbReference type="EMBL" id="BCD99361.1"/>
    </source>
</evidence>
<keyword evidence="2" id="KW-1185">Reference proteome</keyword>
<dbReference type="AlphaFoldDB" id="A0AAN2BLS7"/>
<accession>A0AAN2BLS7</accession>
<dbReference type="Proteomes" id="UP001320119">
    <property type="component" value="Chromosome"/>
</dbReference>
<evidence type="ECO:0000313" key="2">
    <source>
        <dbReference type="Proteomes" id="UP001320119"/>
    </source>
</evidence>
<dbReference type="EMBL" id="AP023086">
    <property type="protein sequence ID" value="BCD99361.1"/>
    <property type="molecule type" value="Genomic_DNA"/>
</dbReference>
<organism evidence="1 2">
    <name type="scientific">Marinagarivorans cellulosilyticus</name>
    <dbReference type="NCBI Taxonomy" id="2721545"/>
    <lineage>
        <taxon>Bacteria</taxon>
        <taxon>Pseudomonadati</taxon>
        <taxon>Pseudomonadota</taxon>
        <taxon>Gammaproteobacteria</taxon>
        <taxon>Cellvibrionales</taxon>
        <taxon>Cellvibrionaceae</taxon>
        <taxon>Marinagarivorans</taxon>
    </lineage>
</organism>
<reference evidence="1 2" key="1">
    <citation type="journal article" date="2022" name="IScience">
        <title>An ultrasensitive nanofiber-based assay for enzymatic hydrolysis and deep-sea microbial degradation of cellulose.</title>
        <authorList>
            <person name="Tsudome M."/>
            <person name="Tachioka M."/>
            <person name="Miyazaki M."/>
            <person name="Uchimura K."/>
            <person name="Tsuda M."/>
            <person name="Takaki Y."/>
            <person name="Deguchi S."/>
        </authorList>
    </citation>
    <scope>NUCLEOTIDE SEQUENCE [LARGE SCALE GENOMIC DNA]</scope>
    <source>
        <strain evidence="1 2">GE09</strain>
    </source>
</reference>
<protein>
    <submittedName>
        <fullName evidence="1">Uncharacterized protein</fullName>
    </submittedName>
</protein>
<dbReference type="KEGG" id="marq:MARGE09_P3563"/>
<sequence length="314" mass="34940">MASSDRVVTLIIDECVSSSQLARFKNYAEGKGVVFQQEFKISAQHSGMPDAQIIHHLLDSDTILLTNDIPFHNKVLSKSLKSYFVDDEYVTHNALQGIKVKPDTPLTKKTKVLKSSYHQTSPEIRSVLLPTSSNDLKRLSKKCRRIRNHFDGLDNLALVAVTVSLRAFNGAQLLGVKIRVSSVVGIKALDASESYILEGCEKERAGLIALNYSLITVILLMLSSVKTEVFFDTDSITLPVINDKNEVVSERAKSDDLALFAVLIDAFKQLEFTPTHKGAFIEKLRLRLFDLMRTNSNEIKPGNMADILNTVCKS</sequence>
<proteinExistence type="predicted"/>